<sequence length="87" mass="9522">MTPNWYHGDSGSHLGPRALVSRTPIGFASAEELGGEVEVLKPGFSDREFQRGDEIVWYADGDKVVRSEYNPATVYAFGIFLGSEVAI</sequence>
<protein>
    <submittedName>
        <fullName evidence="1">Uncharacterized protein</fullName>
    </submittedName>
</protein>
<organism evidence="1 2">
    <name type="scientific">Persea americana</name>
    <name type="common">Avocado</name>
    <dbReference type="NCBI Taxonomy" id="3435"/>
    <lineage>
        <taxon>Eukaryota</taxon>
        <taxon>Viridiplantae</taxon>
        <taxon>Streptophyta</taxon>
        <taxon>Embryophyta</taxon>
        <taxon>Tracheophyta</taxon>
        <taxon>Spermatophyta</taxon>
        <taxon>Magnoliopsida</taxon>
        <taxon>Magnoliidae</taxon>
        <taxon>Laurales</taxon>
        <taxon>Lauraceae</taxon>
        <taxon>Persea</taxon>
    </lineage>
</organism>
<keyword evidence="2" id="KW-1185">Reference proteome</keyword>
<evidence type="ECO:0000313" key="1">
    <source>
        <dbReference type="EMBL" id="KAJ8621494.1"/>
    </source>
</evidence>
<name>A0ACC2KKJ8_PERAE</name>
<dbReference type="Proteomes" id="UP001234297">
    <property type="component" value="Chromosome 9"/>
</dbReference>
<proteinExistence type="predicted"/>
<comment type="caution">
    <text evidence="1">The sequence shown here is derived from an EMBL/GenBank/DDBJ whole genome shotgun (WGS) entry which is preliminary data.</text>
</comment>
<reference evidence="1 2" key="1">
    <citation type="journal article" date="2022" name="Hortic Res">
        <title>A haplotype resolved chromosomal level avocado genome allows analysis of novel avocado genes.</title>
        <authorList>
            <person name="Nath O."/>
            <person name="Fletcher S.J."/>
            <person name="Hayward A."/>
            <person name="Shaw L.M."/>
            <person name="Masouleh A.K."/>
            <person name="Furtado A."/>
            <person name="Henry R.J."/>
            <person name="Mitter N."/>
        </authorList>
    </citation>
    <scope>NUCLEOTIDE SEQUENCE [LARGE SCALE GENOMIC DNA]</scope>
    <source>
        <strain evidence="2">cv. Hass</strain>
    </source>
</reference>
<accession>A0ACC2KKJ8</accession>
<dbReference type="EMBL" id="CM056817">
    <property type="protein sequence ID" value="KAJ8621494.1"/>
    <property type="molecule type" value="Genomic_DNA"/>
</dbReference>
<gene>
    <name evidence="1" type="ORF">MRB53_030023</name>
</gene>
<evidence type="ECO:0000313" key="2">
    <source>
        <dbReference type="Proteomes" id="UP001234297"/>
    </source>
</evidence>